<reference evidence="2 3" key="4">
    <citation type="journal article" date="2009" name="Appl. Environ. Microbiol.">
        <title>Comparative genome-wide transcriptional profiling of Azorhizobium caulinodans ORS571 grown under free-living and symbiotic conditions.</title>
        <authorList>
            <person name="Tsukada S."/>
            <person name="Aono T."/>
            <person name="Akiba N."/>
            <person name="Lee KB."/>
            <person name="Liu CT."/>
            <person name="Toyazaki H."/>
            <person name="Oyaizu H."/>
        </authorList>
    </citation>
    <scope>NUCLEOTIDE SEQUENCE [LARGE SCALE GENOMIC DNA]</scope>
    <source>
        <strain evidence="3">ATCC 43989 / DSM 5975 / JCM 20966 / LMG 6465 / NBRC 14845 / NCIMB 13405 / ORS 571</strain>
    </source>
</reference>
<protein>
    <recommendedName>
        <fullName evidence="1">ATP-grasp fold PylC-type domain-containing protein</fullName>
    </recommendedName>
</protein>
<name>A8I546_AZOC5</name>
<dbReference type="InterPro" id="IPR003806">
    <property type="entry name" value="ATP-grasp_PylC-type"/>
</dbReference>
<dbReference type="EMBL" id="AP009384">
    <property type="protein sequence ID" value="BAF87812.1"/>
    <property type="molecule type" value="Genomic_DNA"/>
</dbReference>
<dbReference type="RefSeq" id="WP_012170342.1">
    <property type="nucleotide sequence ID" value="NC_009937.1"/>
</dbReference>
<organism evidence="2 3">
    <name type="scientific">Azorhizobium caulinodans (strain ATCC 43989 / DSM 5975 / JCM 20966 / LMG 6465 / NBRC 14845 / NCIMB 13405 / ORS 571)</name>
    <dbReference type="NCBI Taxonomy" id="438753"/>
    <lineage>
        <taxon>Bacteria</taxon>
        <taxon>Pseudomonadati</taxon>
        <taxon>Pseudomonadota</taxon>
        <taxon>Alphaproteobacteria</taxon>
        <taxon>Hyphomicrobiales</taxon>
        <taxon>Xanthobacteraceae</taxon>
        <taxon>Azorhizobium</taxon>
    </lineage>
</organism>
<dbReference type="KEGG" id="azc:AZC_1814"/>
<sequence>MDLAIISLCARPLVASAARAGLSPLSLDLFANLDTCAKAARCVRVHRANGHAFDGDDLIAALTGLAPAGLPVVLGSGLEDDPALMERIAARNPILGNTADTVRVLKDPLALAALCGALSIPFPAVTIEAPDSGFAAGPVLEKKIGGAGGGHIRRRDFGDLTPPAPGHFLQREVAGETYSIQLLANGTEALFVGACRQWHYPDDVHPFRYGGMVGPVALPTAHAGRMIAAALTVARACGLVGLVSIDVVVGREGWWLVEVTPRLSAMLDILDTDPLPPLMGLHLAACGGKLPSSLAVPAEHRASALLYAEEDVLIPDSDWPAAAVDRPAPGTAVRAGAHICAVRAGGPTAEAAERVLEDRVHEVREWLGLERIALAV</sequence>
<dbReference type="Gene3D" id="3.30.470.20">
    <property type="entry name" value="ATP-grasp fold, B domain"/>
    <property type="match status" value="1"/>
</dbReference>
<dbReference type="Proteomes" id="UP000000270">
    <property type="component" value="Chromosome"/>
</dbReference>
<gene>
    <name evidence="2" type="ordered locus">AZC_1814</name>
</gene>
<reference evidence="3" key="2">
    <citation type="submission" date="2007-04" db="EMBL/GenBank/DDBJ databases">
        <title>Complete genome sequence of the nitrogen-fixing bacterium Azorhizobium caulinodans ORS571.</title>
        <authorList>
            <person name="Lee K.B."/>
            <person name="Backer P.D."/>
            <person name="Aono T."/>
            <person name="Liu C.T."/>
            <person name="Suzuki S."/>
            <person name="Suzuki T."/>
            <person name="Kaneko T."/>
            <person name="Yamada M."/>
            <person name="Tabata S."/>
            <person name="Kupfer D.M."/>
            <person name="Najar F.Z."/>
            <person name="Wiley G.B."/>
            <person name="Roe B."/>
            <person name="Binnewies T."/>
            <person name="Ussery D."/>
            <person name="Vereecke D."/>
            <person name="Gevers D."/>
            <person name="Holsters M."/>
            <person name="Oyaizu H."/>
        </authorList>
    </citation>
    <scope>NUCLEOTIDE SEQUENCE [LARGE SCALE GENOMIC DNA]</scope>
    <source>
        <strain evidence="3">ATCC 43989 / DSM 5975 / JCM 20966 / LMG 6465 / NBRC 14845 / NCIMB 13405 / ORS 571</strain>
    </source>
</reference>
<dbReference type="eggNOG" id="COG2232">
    <property type="taxonomic scope" value="Bacteria"/>
</dbReference>
<dbReference type="InterPro" id="IPR016677">
    <property type="entry name" value="UCP016817_carboligase"/>
</dbReference>
<reference evidence="2 3" key="3">
    <citation type="journal article" date="2008" name="BMC Genomics">
        <title>The genome of the versatile nitrogen fixer Azorhizobium caulinodans ORS571.</title>
        <authorList>
            <person name="Lee KB."/>
            <person name="Backer P.D."/>
            <person name="Aono T."/>
            <person name="Liu CT."/>
            <person name="Suzuki S."/>
            <person name="Suzuki T."/>
            <person name="Kaneko T."/>
            <person name="Yamada M."/>
            <person name="Tabata S."/>
            <person name="Kupfer D.M."/>
            <person name="Najar F.Z."/>
            <person name="Wiley G.B."/>
            <person name="Roe B."/>
            <person name="Binnewies T.T."/>
            <person name="Ussery D.W."/>
            <person name="D'Haeze W."/>
            <person name="Herder J.D."/>
            <person name="Gevers D."/>
            <person name="Vereecke D."/>
            <person name="Holsters M."/>
            <person name="Oyaizu H."/>
        </authorList>
    </citation>
    <scope>NUCLEOTIDE SEQUENCE [LARGE SCALE GENOMIC DNA]</scope>
    <source>
        <strain evidence="3">ATCC 43989 / DSM 5975 / JCM 20966 / LMG 6465 / NBRC 14845 / NCIMB 13405 / ORS 571</strain>
    </source>
</reference>
<dbReference type="SUPFAM" id="SSF56059">
    <property type="entry name" value="Glutathione synthetase ATP-binding domain-like"/>
    <property type="match status" value="1"/>
</dbReference>
<reference evidence="2 3" key="1">
    <citation type="journal article" date="2007" name="Appl. Environ. Microbiol.">
        <title>Rhizobial factors required for stem nodule maturation and maintenance in Sesbania rostrata-Azorhizobium caulinodans ORS571 symbiosis.</title>
        <authorList>
            <person name="Suzuki S."/>
            <person name="Aono T."/>
            <person name="Lee KB."/>
            <person name="Suzuki T."/>
            <person name="Liu CT."/>
            <person name="Miwa H."/>
            <person name="Wakao S."/>
            <person name="Iki T."/>
            <person name="Oyaizu H."/>
        </authorList>
    </citation>
    <scope>NUCLEOTIDE SEQUENCE [LARGE SCALE GENOMIC DNA]</scope>
    <source>
        <strain evidence="3">ATCC 43989 / DSM 5975 / JCM 20966 / LMG 6465 / NBRC 14845 / NCIMB 13405 / ORS 571</strain>
    </source>
</reference>
<reference evidence="2 3" key="5">
    <citation type="journal article" date="2010" name="Appl. Environ. Microbiol.">
        <title>phrR-like gene praR of Azorhizobium caulinodans ORS571 is essential for symbiosis with Sesbania rostrata and is involved in expression of reb genes.</title>
        <authorList>
            <person name="Akiba N."/>
            <person name="Aono T."/>
            <person name="Toyazaki H."/>
            <person name="Sato S."/>
            <person name="Oyaizu H."/>
        </authorList>
    </citation>
    <scope>NUCLEOTIDE SEQUENCE [LARGE SCALE GENOMIC DNA]</scope>
    <source>
        <strain evidence="3">ATCC 43989 / DSM 5975 / JCM 20966 / LMG 6465 / NBRC 14845 / NCIMB 13405 / ORS 571</strain>
    </source>
</reference>
<dbReference type="Pfam" id="PF02655">
    <property type="entry name" value="ATP-grasp_3"/>
    <property type="match status" value="1"/>
</dbReference>
<accession>A8I546</accession>
<evidence type="ECO:0000313" key="3">
    <source>
        <dbReference type="Proteomes" id="UP000000270"/>
    </source>
</evidence>
<evidence type="ECO:0000259" key="1">
    <source>
        <dbReference type="Pfam" id="PF02655"/>
    </source>
</evidence>
<dbReference type="AlphaFoldDB" id="A8I546"/>
<feature type="domain" description="ATP-grasp fold PylC-type" evidence="1">
    <location>
        <begin position="119"/>
        <end position="265"/>
    </location>
</feature>
<dbReference type="GO" id="GO:0046872">
    <property type="term" value="F:metal ion binding"/>
    <property type="evidence" value="ECO:0007669"/>
    <property type="project" value="InterPro"/>
</dbReference>
<dbReference type="HOGENOM" id="CLU_057102_1_0_5"/>
<keyword evidence="3" id="KW-1185">Reference proteome</keyword>
<proteinExistence type="predicted"/>
<dbReference type="PIRSF" id="PIRSF016817">
    <property type="entry name" value="UCP016817_carboligase"/>
    <property type="match status" value="1"/>
</dbReference>
<dbReference type="STRING" id="438753.AZC_1814"/>
<evidence type="ECO:0000313" key="2">
    <source>
        <dbReference type="EMBL" id="BAF87812.1"/>
    </source>
</evidence>
<reference evidence="2 3" key="6">
    <citation type="journal article" date="2011" name="Appl. Environ. Microbiol.">
        <title>Involvement of the azorhizobial chromosome partition gene (parA) in the onset of bacteroid differentiation during Sesbania rostrata stem nodule development.</title>
        <authorList>
            <person name="Liu CT."/>
            <person name="Lee KB."/>
            <person name="Wang YS."/>
            <person name="Peng MH."/>
            <person name="Lee KT."/>
            <person name="Suzuki S."/>
            <person name="Suzuki T."/>
            <person name="Oyaizu H."/>
        </authorList>
    </citation>
    <scope>NUCLEOTIDE SEQUENCE [LARGE SCALE GENOMIC DNA]</scope>
    <source>
        <strain evidence="3">ATCC 43989 / DSM 5975 / JCM 20966 / LMG 6465 / NBRC 14845 / NCIMB 13405 / ORS 571</strain>
    </source>
</reference>
<dbReference type="GO" id="GO:0005524">
    <property type="term" value="F:ATP binding"/>
    <property type="evidence" value="ECO:0007669"/>
    <property type="project" value="InterPro"/>
</dbReference>